<reference evidence="1 2" key="1">
    <citation type="journal article" date="2014" name="Genome Announc.">
        <title>Draft Genome Sequence of Kocuria palustris PEL.</title>
        <authorList>
            <person name="Sharma G."/>
            <person name="Khatri I."/>
            <person name="Subramanian S."/>
        </authorList>
    </citation>
    <scope>NUCLEOTIDE SEQUENCE [LARGE SCALE GENOMIC DNA]</scope>
    <source>
        <strain evidence="1 2">PEL</strain>
    </source>
</reference>
<dbReference type="GO" id="GO:0016740">
    <property type="term" value="F:transferase activity"/>
    <property type="evidence" value="ECO:0007669"/>
    <property type="project" value="UniProtKB-KW"/>
</dbReference>
<comment type="caution">
    <text evidence="1">The sequence shown here is derived from an EMBL/GenBank/DDBJ whole genome shotgun (WGS) entry which is preliminary data.</text>
</comment>
<proteinExistence type="predicted"/>
<keyword evidence="1" id="KW-0808">Transferase</keyword>
<dbReference type="Gene3D" id="3.40.50.10540">
    <property type="entry name" value="Crotonobetainyl-coa:carnitine coa-transferase, domain 1"/>
    <property type="match status" value="1"/>
</dbReference>
<dbReference type="PANTHER" id="PTHR48228:SF4">
    <property type="entry name" value="BLR3030 PROTEIN"/>
    <property type="match status" value="1"/>
</dbReference>
<dbReference type="STRING" id="71999.KPaMU14_03805"/>
<dbReference type="SUPFAM" id="SSF89796">
    <property type="entry name" value="CoA-transferase family III (CaiB/BaiF)"/>
    <property type="match status" value="2"/>
</dbReference>
<protein>
    <submittedName>
        <fullName evidence="1">Acyl-CoA transferase, CAIB/BAIF family</fullName>
    </submittedName>
</protein>
<accession>M2YC73</accession>
<gene>
    <name evidence="1" type="ORF">C884_00868</name>
</gene>
<dbReference type="InterPro" id="IPR003673">
    <property type="entry name" value="CoA-Trfase_fam_III"/>
</dbReference>
<dbReference type="Proteomes" id="UP000009877">
    <property type="component" value="Unassembled WGS sequence"/>
</dbReference>
<organism evidence="1 2">
    <name type="scientific">Kocuria palustris PEL</name>
    <dbReference type="NCBI Taxonomy" id="1236550"/>
    <lineage>
        <taxon>Bacteria</taxon>
        <taxon>Bacillati</taxon>
        <taxon>Actinomycetota</taxon>
        <taxon>Actinomycetes</taxon>
        <taxon>Micrococcales</taxon>
        <taxon>Micrococcaceae</taxon>
        <taxon>Kocuria</taxon>
    </lineage>
</organism>
<dbReference type="InterPro" id="IPR023606">
    <property type="entry name" value="CoA-Trfase_III_dom_1_sf"/>
</dbReference>
<evidence type="ECO:0000313" key="2">
    <source>
        <dbReference type="Proteomes" id="UP000009877"/>
    </source>
</evidence>
<sequence>MPMAAVPPLFSDLAAAVGLDPSQAAAIRGPRLWWCGPLDVEGLALGSAQAAATGLSHLTGRDLSVDAERVAASFASISHLRVNGRRPQTAGALSGFHATADGWVRLHGNYPHHARAIERALGASDLRRLTEVLSRRQALEVEQRVRDAGGVAAAVRTPESWARSTPGRAAARGPWLRFQSSGIPVRRWAPPEGGGDAPLLGLRVLDLTRVIAGPSASRLLGALGADVLRVDPPSIPELRGQHLDTGFHKRSVVLDLRNRRGLQTLQRLLDDAHVLLLGYRGGTLSHFGVEDDQPVIERPGLRVVRLSAWGSAGPWAGRRGFDSIVQAASGIAHLYRSPDGAPGALPVQALDHATGMGVVAAVGALLASDHADVAHLSLARTAALLLEHPQTTGSPRHTRVQLRSMRTEEHGHLQFVPPALLLDDRGVEYTQGPGRYGGSEAWFLDRPPGS</sequence>
<keyword evidence="2" id="KW-1185">Reference proteome</keyword>
<dbReference type="Pfam" id="PF02515">
    <property type="entry name" value="CoA_transf_3"/>
    <property type="match status" value="1"/>
</dbReference>
<dbReference type="InterPro" id="IPR050509">
    <property type="entry name" value="CoA-transferase_III"/>
</dbReference>
<dbReference type="AlphaFoldDB" id="M2YC73"/>
<evidence type="ECO:0000313" key="1">
    <source>
        <dbReference type="EMBL" id="EME36100.1"/>
    </source>
</evidence>
<dbReference type="PANTHER" id="PTHR48228">
    <property type="entry name" value="SUCCINYL-COA--D-CITRAMALATE COA-TRANSFERASE"/>
    <property type="match status" value="1"/>
</dbReference>
<name>M2YC73_9MICC</name>
<dbReference type="EMBL" id="ANHZ02000018">
    <property type="protein sequence ID" value="EME36100.1"/>
    <property type="molecule type" value="Genomic_DNA"/>
</dbReference>